<evidence type="ECO:0000313" key="2">
    <source>
        <dbReference type="Proteomes" id="UP000002039"/>
    </source>
</evidence>
<sequence length="192" mass="20682">MAPCSHNKCHHSAHTEQFISKSSCVDRFMFTDDSESDVESLIKNLKNVIMKKLSVSCVAESSAFSPVSSAASSPAAPSQSSTLASVSDSSAPTIPVPVISTSATPDFAISVFLTSSLCFKKMLHRLSKSHFSVFASVSEAILIEDDNTAETIFSHSQASSITFSPFFFSAEKVVCTSDCKYSVLFFNFSTQQ</sequence>
<reference evidence="2" key="1">
    <citation type="journal article" date="2015" name="PLoS Genet.">
        <title>The dynamic genome and transcriptome of the human fungal pathogen Blastomyces and close relative Emmonsia.</title>
        <authorList>
            <person name="Munoz J.F."/>
            <person name="Gauthier G.M."/>
            <person name="Desjardins C.A."/>
            <person name="Gallo J.E."/>
            <person name="Holder J."/>
            <person name="Sullivan T.D."/>
            <person name="Marty A.J."/>
            <person name="Carmen J.C."/>
            <person name="Chen Z."/>
            <person name="Ding L."/>
            <person name="Gujja S."/>
            <person name="Magrini V."/>
            <person name="Misas E."/>
            <person name="Mitreva M."/>
            <person name="Priest M."/>
            <person name="Saif S."/>
            <person name="Whiston E.A."/>
            <person name="Young S."/>
            <person name="Zeng Q."/>
            <person name="Goldman W.E."/>
            <person name="Mardis E.R."/>
            <person name="Taylor J.W."/>
            <person name="McEwen J.G."/>
            <person name="Clay O.K."/>
            <person name="Klein B.S."/>
            <person name="Cuomo C.A."/>
        </authorList>
    </citation>
    <scope>NUCLEOTIDE SEQUENCE [LARGE SCALE GENOMIC DNA]</scope>
    <source>
        <strain evidence="2">ER-3 / ATCC MYA-2586</strain>
    </source>
</reference>
<dbReference type="GeneID" id="69032812"/>
<dbReference type="EMBL" id="EQ999985">
    <property type="protein sequence ID" value="OAT03091.1"/>
    <property type="molecule type" value="Genomic_DNA"/>
</dbReference>
<keyword evidence="2" id="KW-1185">Reference proteome</keyword>
<gene>
    <name evidence="1" type="ORF">BDCG_17920</name>
</gene>
<dbReference type="Proteomes" id="UP000002039">
    <property type="component" value="Unassembled WGS sequence"/>
</dbReference>
<organism evidence="1 2">
    <name type="scientific">Ajellomyces dermatitidis (strain ER-3 / ATCC MYA-2586)</name>
    <name type="common">Blastomyces dermatitidis</name>
    <dbReference type="NCBI Taxonomy" id="559297"/>
    <lineage>
        <taxon>Eukaryota</taxon>
        <taxon>Fungi</taxon>
        <taxon>Dikarya</taxon>
        <taxon>Ascomycota</taxon>
        <taxon>Pezizomycotina</taxon>
        <taxon>Eurotiomycetes</taxon>
        <taxon>Eurotiomycetidae</taxon>
        <taxon>Onygenales</taxon>
        <taxon>Ajellomycetaceae</taxon>
        <taxon>Blastomyces</taxon>
    </lineage>
</organism>
<name>A0ABX2W131_AJEDR</name>
<protein>
    <submittedName>
        <fullName evidence="1">Uncharacterized protein</fullName>
    </submittedName>
</protein>
<evidence type="ECO:0000313" key="1">
    <source>
        <dbReference type="EMBL" id="OAT03091.1"/>
    </source>
</evidence>
<dbReference type="RefSeq" id="XP_045282818.1">
    <property type="nucleotide sequence ID" value="XM_045426965.1"/>
</dbReference>
<accession>A0ABX2W131</accession>
<proteinExistence type="predicted"/>